<evidence type="ECO:0000313" key="1">
    <source>
        <dbReference type="EMBL" id="KAF7341812.1"/>
    </source>
</evidence>
<comment type="caution">
    <text evidence="1">The sequence shown here is derived from an EMBL/GenBank/DDBJ whole genome shotgun (WGS) entry which is preliminary data.</text>
</comment>
<gene>
    <name evidence="1" type="ORF">MSAN_02036100</name>
</gene>
<reference evidence="1" key="1">
    <citation type="submission" date="2020-05" db="EMBL/GenBank/DDBJ databases">
        <title>Mycena genomes resolve the evolution of fungal bioluminescence.</title>
        <authorList>
            <person name="Tsai I.J."/>
        </authorList>
    </citation>
    <scope>NUCLEOTIDE SEQUENCE</scope>
    <source>
        <strain evidence="1">160909Yilan</strain>
    </source>
</reference>
<organism evidence="1 2">
    <name type="scientific">Mycena sanguinolenta</name>
    <dbReference type="NCBI Taxonomy" id="230812"/>
    <lineage>
        <taxon>Eukaryota</taxon>
        <taxon>Fungi</taxon>
        <taxon>Dikarya</taxon>
        <taxon>Basidiomycota</taxon>
        <taxon>Agaricomycotina</taxon>
        <taxon>Agaricomycetes</taxon>
        <taxon>Agaricomycetidae</taxon>
        <taxon>Agaricales</taxon>
        <taxon>Marasmiineae</taxon>
        <taxon>Mycenaceae</taxon>
        <taxon>Mycena</taxon>
    </lineage>
</organism>
<dbReference type="EMBL" id="JACAZH010000026">
    <property type="protein sequence ID" value="KAF7341812.1"/>
    <property type="molecule type" value="Genomic_DNA"/>
</dbReference>
<dbReference type="OrthoDB" id="3006262at2759"/>
<accession>A0A8H6XJU5</accession>
<evidence type="ECO:0000313" key="2">
    <source>
        <dbReference type="Proteomes" id="UP000623467"/>
    </source>
</evidence>
<sequence length="149" mass="17256">MRTHTKRPLPELHPETAAAVLISQQRARDCLIEARLERDKQRAQAVRALIADLEQNGLPDYFTVRAADFDEETSRRDAEYALSRFAQPRLAKMHRARVRQYRRRKNMLTSSSTRHSRPRLSRVIRLWMHGTTQRPGEAQRAGEAQADGV</sequence>
<keyword evidence="2" id="KW-1185">Reference proteome</keyword>
<dbReference type="AlphaFoldDB" id="A0A8H6XJU5"/>
<proteinExistence type="predicted"/>
<protein>
    <submittedName>
        <fullName evidence="1">Uncharacterized protein</fullName>
    </submittedName>
</protein>
<name>A0A8H6XJU5_9AGAR</name>
<dbReference type="Proteomes" id="UP000623467">
    <property type="component" value="Unassembled WGS sequence"/>
</dbReference>